<dbReference type="PANTHER" id="PTHR34847:SF1">
    <property type="entry name" value="NODULATION PROTEIN U"/>
    <property type="match status" value="1"/>
</dbReference>
<evidence type="ECO:0000259" key="2">
    <source>
        <dbReference type="Pfam" id="PF02543"/>
    </source>
</evidence>
<dbReference type="SUPFAM" id="SSF53067">
    <property type="entry name" value="Actin-like ATPase domain"/>
    <property type="match status" value="1"/>
</dbReference>
<feature type="domain" description="Carbamoyltransferase C-terminal" evidence="3">
    <location>
        <begin position="411"/>
        <end position="579"/>
    </location>
</feature>
<name>A0ABV3PNC0_9HYPH</name>
<dbReference type="EMBL" id="JBFNQD010000005">
    <property type="protein sequence ID" value="MEW9307140.1"/>
    <property type="molecule type" value="Genomic_DNA"/>
</dbReference>
<comment type="caution">
    <text evidence="4">The sequence shown here is derived from an EMBL/GenBank/DDBJ whole genome shotgun (WGS) entry which is preliminary data.</text>
</comment>
<dbReference type="InterPro" id="IPR031730">
    <property type="entry name" value="Carbam_trans_C"/>
</dbReference>
<dbReference type="RefSeq" id="WP_367624670.1">
    <property type="nucleotide sequence ID" value="NZ_JBFNQD010000005.1"/>
</dbReference>
<organism evidence="4 5">
    <name type="scientific">Labrys neptuniae</name>
    <dbReference type="NCBI Taxonomy" id="376174"/>
    <lineage>
        <taxon>Bacteria</taxon>
        <taxon>Pseudomonadati</taxon>
        <taxon>Pseudomonadota</taxon>
        <taxon>Alphaproteobacteria</taxon>
        <taxon>Hyphomicrobiales</taxon>
        <taxon>Xanthobacteraceae</taxon>
        <taxon>Labrys</taxon>
    </lineage>
</organism>
<protein>
    <submittedName>
        <fullName evidence="4">Carbamoyltransferase C-terminal domain-containing protein</fullName>
    </submittedName>
</protein>
<dbReference type="Gene3D" id="3.30.420.40">
    <property type="match status" value="2"/>
</dbReference>
<dbReference type="Gene3D" id="3.90.870.20">
    <property type="entry name" value="Carbamoyltransferase, C-terminal domain"/>
    <property type="match status" value="1"/>
</dbReference>
<proteinExistence type="inferred from homology"/>
<evidence type="ECO:0000259" key="3">
    <source>
        <dbReference type="Pfam" id="PF16861"/>
    </source>
</evidence>
<dbReference type="Pfam" id="PF02543">
    <property type="entry name" value="Carbam_trans_N"/>
    <property type="match status" value="1"/>
</dbReference>
<comment type="similarity">
    <text evidence="1">Belongs to the NodU/CmcH family.</text>
</comment>
<dbReference type="InterPro" id="IPR051338">
    <property type="entry name" value="NodU/CmcH_Carbamoyltrnsfr"/>
</dbReference>
<dbReference type="Proteomes" id="UP001555786">
    <property type="component" value="Unassembled WGS sequence"/>
</dbReference>
<keyword evidence="5" id="KW-1185">Reference proteome</keyword>
<dbReference type="InterPro" id="IPR038152">
    <property type="entry name" value="Carbam_trans_C_sf"/>
</dbReference>
<dbReference type="PANTHER" id="PTHR34847">
    <property type="entry name" value="NODULATION PROTEIN U"/>
    <property type="match status" value="1"/>
</dbReference>
<evidence type="ECO:0000313" key="5">
    <source>
        <dbReference type="Proteomes" id="UP001555786"/>
    </source>
</evidence>
<sequence length="607" mass="66970">MIILGLNAYHADAAACLLRDGKIVAAAEEERFRRIKHWAGFPSQAIAYCLQEAGIGLGDVDHVALNSDPKVHRLERLAHMMRHRPDPALVLDRLRNRRKRLSVSDELVAAFPGQLFKGTVHRIEHHLAHLASAFFASPFQEAAILSLDGFGDFSSTAWGSGQGKNIAVERRVLFPHSIGLFYQALTQYLGFPHYGDEYKVMGLASYGRPLFLDRLRRVIRLEAAGGFSLDLGYLRHHRERIAFDWQGGAPVFAPLYSDGLEDLLGPARAPNEALTERHRDIASSAQALYEEVLDHILQAVWDNYRLPNLAMAGGCALNSVANGKIRRTTAFRHLYVQPAAGDAGGALGSALAVWHKLGGDRMPPMDHAYWGPGFASADIDRLVMAEAANLAAMGCEIGHFDDDAELCRETASAIAAGHVVGWFDGRLEWGPRALGSRSILCDPRRADIKELLNHKIKRRESFRPFAPSILAEHAAAWFEGIDDVPFMTEVLPVRPDKRALVPAITHVDGTGRPQTVQQKANPAYHALISAFFVRTGIPMVLNTSFNENEPIVCTPREALDCFLRTRMDILVLGHVMIRRRQDTGLLGLPDSRYAADNHVSDSHVGGS</sequence>
<dbReference type="InterPro" id="IPR003696">
    <property type="entry name" value="Carbtransf_dom"/>
</dbReference>
<evidence type="ECO:0000256" key="1">
    <source>
        <dbReference type="ARBA" id="ARBA00006129"/>
    </source>
</evidence>
<gene>
    <name evidence="4" type="ORF">ABXS05_16425</name>
</gene>
<dbReference type="CDD" id="cd24098">
    <property type="entry name" value="ASKHA_NBD_TobZ_N"/>
    <property type="match status" value="1"/>
</dbReference>
<dbReference type="InterPro" id="IPR043129">
    <property type="entry name" value="ATPase_NBD"/>
</dbReference>
<feature type="domain" description="Carbamoyltransferase" evidence="2">
    <location>
        <begin position="3"/>
        <end position="351"/>
    </location>
</feature>
<accession>A0ABV3PNC0</accession>
<dbReference type="Pfam" id="PF16861">
    <property type="entry name" value="Carbam_trans_C"/>
    <property type="match status" value="1"/>
</dbReference>
<evidence type="ECO:0000313" key="4">
    <source>
        <dbReference type="EMBL" id="MEW9307140.1"/>
    </source>
</evidence>
<reference evidence="4 5" key="1">
    <citation type="submission" date="2024-07" db="EMBL/GenBank/DDBJ databases">
        <title>Description of Labrys sedimenti sp. nov., isolated from a diclofenac-degrading enrichment culture.</title>
        <authorList>
            <person name="Tancsics A."/>
            <person name="Csepanyi A."/>
        </authorList>
    </citation>
    <scope>NUCLEOTIDE SEQUENCE [LARGE SCALE GENOMIC DNA]</scope>
    <source>
        <strain evidence="4 5">LMG 23578</strain>
    </source>
</reference>